<keyword evidence="3" id="KW-1185">Reference proteome</keyword>
<reference evidence="2 3" key="1">
    <citation type="submission" date="2019-11" db="EMBL/GenBank/DDBJ databases">
        <authorList>
            <person name="Cao P."/>
        </authorList>
    </citation>
    <scope>NUCLEOTIDE SEQUENCE [LARGE SCALE GENOMIC DNA]</scope>
    <source>
        <strain evidence="2 3">NEAU-AAG5</strain>
    </source>
</reference>
<evidence type="ECO:0000256" key="1">
    <source>
        <dbReference type="SAM" id="Phobius"/>
    </source>
</evidence>
<gene>
    <name evidence="2" type="ORF">GNZ18_25200</name>
</gene>
<comment type="caution">
    <text evidence="2">The sequence shown here is derived from an EMBL/GenBank/DDBJ whole genome shotgun (WGS) entry which is preliminary data.</text>
</comment>
<dbReference type="InterPro" id="IPR025557">
    <property type="entry name" value="DUF4282"/>
</dbReference>
<protein>
    <submittedName>
        <fullName evidence="2">DUF4282 domain-containing protein</fullName>
    </submittedName>
</protein>
<dbReference type="AlphaFoldDB" id="A0A7K1L611"/>
<dbReference type="EMBL" id="WOFH01000009">
    <property type="protein sequence ID" value="MUN39867.1"/>
    <property type="molecule type" value="Genomic_DNA"/>
</dbReference>
<accession>A0A7K1L611</accession>
<name>A0A7K1L611_9ACTN</name>
<evidence type="ECO:0000313" key="3">
    <source>
        <dbReference type="Proteomes" id="UP000432015"/>
    </source>
</evidence>
<keyword evidence="1" id="KW-0812">Transmembrane</keyword>
<feature type="transmembrane region" description="Helical" evidence="1">
    <location>
        <begin position="43"/>
        <end position="67"/>
    </location>
</feature>
<dbReference type="Proteomes" id="UP000432015">
    <property type="component" value="Unassembled WGS sequence"/>
</dbReference>
<keyword evidence="1" id="KW-0472">Membrane</keyword>
<feature type="transmembrane region" description="Helical" evidence="1">
    <location>
        <begin position="73"/>
        <end position="96"/>
    </location>
</feature>
<sequence length="116" mass="13023">MGPPNQPPQGWAPPPGGPRGKGLFGALFDTNFDHMVTAQMIKIIYRLALALITLFALVMAWYGVAFLEWNQALGIGTLLATPIVWMFQLLTVRMALEFLINQFKISEYLRIIKDKS</sequence>
<keyword evidence="1" id="KW-1133">Transmembrane helix</keyword>
<dbReference type="RefSeq" id="WP_156219011.1">
    <property type="nucleotide sequence ID" value="NZ_WOFH01000009.1"/>
</dbReference>
<evidence type="ECO:0000313" key="2">
    <source>
        <dbReference type="EMBL" id="MUN39867.1"/>
    </source>
</evidence>
<organism evidence="2 3">
    <name type="scientific">Actinomadura litoris</name>
    <dbReference type="NCBI Taxonomy" id="2678616"/>
    <lineage>
        <taxon>Bacteria</taxon>
        <taxon>Bacillati</taxon>
        <taxon>Actinomycetota</taxon>
        <taxon>Actinomycetes</taxon>
        <taxon>Streptosporangiales</taxon>
        <taxon>Thermomonosporaceae</taxon>
        <taxon>Actinomadura</taxon>
    </lineage>
</organism>
<proteinExistence type="predicted"/>
<dbReference type="Pfam" id="PF14110">
    <property type="entry name" value="DUF4282"/>
    <property type="match status" value="1"/>
</dbReference>